<evidence type="ECO:0000313" key="2">
    <source>
        <dbReference type="EMBL" id="RNL79087.1"/>
    </source>
</evidence>
<evidence type="ECO:0000313" key="3">
    <source>
        <dbReference type="Proteomes" id="UP000277094"/>
    </source>
</evidence>
<comment type="caution">
    <text evidence="2">The sequence shown here is derived from an EMBL/GenBank/DDBJ whole genome shotgun (WGS) entry which is preliminary data.</text>
</comment>
<dbReference type="CDD" id="cd11614">
    <property type="entry name" value="SAF_CpaB_FlgA_like"/>
    <property type="match status" value="1"/>
</dbReference>
<dbReference type="NCBIfam" id="TIGR03177">
    <property type="entry name" value="pilus_cpaB"/>
    <property type="match status" value="1"/>
</dbReference>
<dbReference type="RefSeq" id="WP_123233589.1">
    <property type="nucleotide sequence ID" value="NZ_RJSG01000002.1"/>
</dbReference>
<name>A0A3N0DTY5_9ACTN</name>
<dbReference type="Proteomes" id="UP000277094">
    <property type="component" value="Unassembled WGS sequence"/>
</dbReference>
<gene>
    <name evidence="2" type="primary">cpaB</name>
    <name evidence="2" type="ORF">EFL95_08600</name>
</gene>
<dbReference type="SMART" id="SM00858">
    <property type="entry name" value="SAF"/>
    <property type="match status" value="1"/>
</dbReference>
<dbReference type="OrthoDB" id="5182178at2"/>
<protein>
    <submittedName>
        <fullName evidence="2">Flp pilus assembly protein CpaB</fullName>
    </submittedName>
</protein>
<reference evidence="2 3" key="1">
    <citation type="submission" date="2018-11" db="EMBL/GenBank/DDBJ databases">
        <authorList>
            <person name="Li F."/>
        </authorList>
    </citation>
    <scope>NUCLEOTIDE SEQUENCE [LARGE SCALE GENOMIC DNA]</scope>
    <source>
        <strain evidence="2 3">KIS18-7</strain>
    </source>
</reference>
<accession>A0A3N0DTY5</accession>
<organism evidence="2 3">
    <name type="scientific">Nocardioides marmorisolisilvae</name>
    <dbReference type="NCBI Taxonomy" id="1542737"/>
    <lineage>
        <taxon>Bacteria</taxon>
        <taxon>Bacillati</taxon>
        <taxon>Actinomycetota</taxon>
        <taxon>Actinomycetes</taxon>
        <taxon>Propionibacteriales</taxon>
        <taxon>Nocardioidaceae</taxon>
        <taxon>Nocardioides</taxon>
    </lineage>
</organism>
<dbReference type="Pfam" id="PF16976">
    <property type="entry name" value="RcpC"/>
    <property type="match status" value="1"/>
</dbReference>
<dbReference type="InterPro" id="IPR017592">
    <property type="entry name" value="Pilus_assmbl_Flp-typ_CpaB"/>
</dbReference>
<dbReference type="EMBL" id="RJSG01000002">
    <property type="protein sequence ID" value="RNL79087.1"/>
    <property type="molecule type" value="Genomic_DNA"/>
</dbReference>
<proteinExistence type="predicted"/>
<dbReference type="InterPro" id="IPR031571">
    <property type="entry name" value="RcpC_dom"/>
</dbReference>
<evidence type="ECO:0000259" key="1">
    <source>
        <dbReference type="SMART" id="SM00858"/>
    </source>
</evidence>
<feature type="domain" description="SAF" evidence="1">
    <location>
        <begin position="40"/>
        <end position="106"/>
    </location>
</feature>
<dbReference type="AlphaFoldDB" id="A0A3N0DTY5"/>
<dbReference type="InterPro" id="IPR013974">
    <property type="entry name" value="SAF"/>
</dbReference>
<sequence length="244" mass="25009">MDRRRILIVVAAVVAALGTALVFFYVQGADKRAEDKYDAVQVLTAVKQINVGETVAQAQAAGKIEVGNVSKGSLLPGALTSLQGIETQIAQTNIYPGEQIIAGKFGTNAASTNALTIPKGDIAVSINLTDTARVAGFVNPGDKVAIFLTSPSATKLLLNNIEVIAVGTTTVVSTTTTDSTGAQTTEQLPRTLFTLGVTQAQAQKILYASSGGSGGGELAFGLLNDDSIVKPNNGASAGNLFDGQ</sequence>
<keyword evidence="3" id="KW-1185">Reference proteome</keyword>